<dbReference type="EMBL" id="VSSQ01103157">
    <property type="protein sequence ID" value="MPN44208.1"/>
    <property type="molecule type" value="Genomic_DNA"/>
</dbReference>
<evidence type="ECO:0000313" key="2">
    <source>
        <dbReference type="EMBL" id="MPN44208.1"/>
    </source>
</evidence>
<feature type="transmembrane region" description="Helical" evidence="1">
    <location>
        <begin position="36"/>
        <end position="57"/>
    </location>
</feature>
<protein>
    <submittedName>
        <fullName evidence="2">Uncharacterized protein</fullName>
    </submittedName>
</protein>
<dbReference type="AlphaFoldDB" id="A0A645HYX7"/>
<keyword evidence="1" id="KW-0812">Transmembrane</keyword>
<proteinExistence type="predicted"/>
<accession>A0A645HYX7</accession>
<sequence>MACASFLSVCTLWSMGRIYARVFPLPVMDWPIISLFSRAGGIAASCMAVGDCIFSFFKPSIRLWFKPNLLNDVSIAFSLKLFLNFFPIDILIELFYILLKVPGF</sequence>
<comment type="caution">
    <text evidence="2">The sequence shown here is derived from an EMBL/GenBank/DDBJ whole genome shotgun (WGS) entry which is preliminary data.</text>
</comment>
<reference evidence="2" key="1">
    <citation type="submission" date="2019-08" db="EMBL/GenBank/DDBJ databases">
        <authorList>
            <person name="Kucharzyk K."/>
            <person name="Murdoch R.W."/>
            <person name="Higgins S."/>
            <person name="Loffler F."/>
        </authorList>
    </citation>
    <scope>NUCLEOTIDE SEQUENCE</scope>
</reference>
<keyword evidence="1" id="KW-0472">Membrane</keyword>
<keyword evidence="1" id="KW-1133">Transmembrane helix</keyword>
<organism evidence="2">
    <name type="scientific">bioreactor metagenome</name>
    <dbReference type="NCBI Taxonomy" id="1076179"/>
    <lineage>
        <taxon>unclassified sequences</taxon>
        <taxon>metagenomes</taxon>
        <taxon>ecological metagenomes</taxon>
    </lineage>
</organism>
<evidence type="ECO:0000256" key="1">
    <source>
        <dbReference type="SAM" id="Phobius"/>
    </source>
</evidence>
<gene>
    <name evidence="2" type="ORF">SDC9_191769</name>
</gene>
<name>A0A645HYX7_9ZZZZ</name>
<feature type="transmembrane region" description="Helical" evidence="1">
    <location>
        <begin position="77"/>
        <end position="99"/>
    </location>
</feature>